<keyword evidence="2" id="KW-0326">Glycosidase</keyword>
<dbReference type="Gene3D" id="2.60.40.1180">
    <property type="entry name" value="Golgi alpha-mannosidase II"/>
    <property type="match status" value="2"/>
</dbReference>
<dbReference type="PANTHER" id="PTHR43863">
    <property type="entry name" value="HYDROLASE, PUTATIVE (AFU_ORTHOLOGUE AFUA_1G03140)-RELATED"/>
    <property type="match status" value="1"/>
</dbReference>
<proteinExistence type="inferred from homology"/>
<feature type="signal peptide" evidence="3">
    <location>
        <begin position="1"/>
        <end position="29"/>
    </location>
</feature>
<dbReference type="Pfam" id="PF01055">
    <property type="entry name" value="Glyco_hydro_31_2nd"/>
    <property type="match status" value="1"/>
</dbReference>
<dbReference type="Pfam" id="PF21365">
    <property type="entry name" value="Glyco_hydro_31_3rd"/>
    <property type="match status" value="1"/>
</dbReference>
<dbReference type="InterPro" id="IPR011013">
    <property type="entry name" value="Gal_mutarotase_sf_dom"/>
</dbReference>
<reference evidence="8 9" key="1">
    <citation type="submission" date="2018-01" db="EMBL/GenBank/DDBJ databases">
        <title>Genome sequence of a Cantenovulum-like bacteria.</title>
        <authorList>
            <person name="Tan W.R."/>
            <person name="Lau N.-S."/>
            <person name="Go F."/>
            <person name="Amirul A.-A.A."/>
        </authorList>
    </citation>
    <scope>NUCLEOTIDE SEQUENCE [LARGE SCALE GENOMIC DNA]</scope>
    <source>
        <strain evidence="8 9">CCB-QB4</strain>
    </source>
</reference>
<feature type="chain" id="PRO_5015653262" evidence="3">
    <location>
        <begin position="30"/>
        <end position="815"/>
    </location>
</feature>
<dbReference type="Pfam" id="PF17137">
    <property type="entry name" value="DUF5110"/>
    <property type="match status" value="1"/>
</dbReference>
<dbReference type="InterPro" id="IPR048395">
    <property type="entry name" value="Glyco_hydro_31_C"/>
</dbReference>
<dbReference type="KEGG" id="cate:C2869_13950"/>
<dbReference type="CDD" id="cd14752">
    <property type="entry name" value="GH31_N"/>
    <property type="match status" value="1"/>
</dbReference>
<dbReference type="SUPFAM" id="SSF74650">
    <property type="entry name" value="Galactose mutarotase-like"/>
    <property type="match status" value="1"/>
</dbReference>
<feature type="domain" description="Glycoside hydrolase family 31 N-terminal" evidence="5">
    <location>
        <begin position="51"/>
        <end position="209"/>
    </location>
</feature>
<sequence length="815" mass="92680">MFNTFVANYQRVLVFIISILMAFAISVQAADYQSHQLQNNQLTIVTSQGKVSISAVVEGALEVHYQHDNVKQLPSYSLLPAKTHFKTRVVERSETLQFIAPNIRAVIEKSPLRMAFYQNEKLLVEEEIGYFNFPSLMGFRFKLQAQEKLLGTGERVLGMDRRGHRLPLYNKAHYGYQTHSEQMNISLPAVMSSNKYMLLFDNPAKGWIDLGKTEKDILQFEAIGGRSSYVVFAGNSYPQLIDTYTQATGRQPLPPRWVFGNFASRFGYHTESEARGVITRFRELSIPVDSIIFDLFWFGKDIQGHMGNLDWDRQAFANPEQMIQDFKQQGVKTVLITEPFILTSSKNWLSSVRANALAKNLAGKPKIFNFYFGETGLVDVFSQSGQDWFWSKYQPLLDQGIAGWWGDLGEPEVHPHDTIHQAGTADEIHNAYGHQWAKMVYERTLAAKPNQRPFILMRSGFNGSQRYGMMPWTGDVSRSWGGLKPQPELTMQMGLLGLAYTHSDLGGFAGGETFDKEMYIRWLQYGVFQPLYRPHAQEAIAPEPVFHDPQTQDIIRGYINLRYKLLPYNYSLAYQNSMSGMPLMRPLFFQNEANSSLIAIKDSFMWGDAFLVSPVTEPGVTTQALYLPGGVWFDFWTDKKFTESGVHSVPVSLRTIPVMVKAGSFVPMLGQKAIQTTDDYNPKQLTVHYYADPSVAESSYQMFDDDGQTPNTIENKQYELIDFTAKQDGEGLILGIDPKGYQYTGKPEARSIRLAIHNPIPAKRILIDGTKTRVYQAGRDFEQALEGAYYDAKANILNVKVAWRYQPLRVFVSRY</sequence>
<feature type="domain" description="Glycoside hydrolase family 31 TIM barrel" evidence="4">
    <location>
        <begin position="252"/>
        <end position="572"/>
    </location>
</feature>
<feature type="domain" description="DUF5110" evidence="6">
    <location>
        <begin position="684"/>
        <end position="758"/>
    </location>
</feature>
<organism evidence="8 9">
    <name type="scientific">Saccharobesus litoralis</name>
    <dbReference type="NCBI Taxonomy" id="2172099"/>
    <lineage>
        <taxon>Bacteria</taxon>
        <taxon>Pseudomonadati</taxon>
        <taxon>Pseudomonadota</taxon>
        <taxon>Gammaproteobacteria</taxon>
        <taxon>Alteromonadales</taxon>
        <taxon>Alteromonadaceae</taxon>
        <taxon>Saccharobesus</taxon>
    </lineage>
</organism>
<evidence type="ECO:0000256" key="1">
    <source>
        <dbReference type="ARBA" id="ARBA00007806"/>
    </source>
</evidence>
<dbReference type="Gene3D" id="3.20.20.80">
    <property type="entry name" value="Glycosidases"/>
    <property type="match status" value="1"/>
</dbReference>
<evidence type="ECO:0000259" key="7">
    <source>
        <dbReference type="Pfam" id="PF21365"/>
    </source>
</evidence>
<evidence type="ECO:0000313" key="8">
    <source>
        <dbReference type="EMBL" id="AWB67473.1"/>
    </source>
</evidence>
<feature type="domain" description="Glycosyl hydrolase family 31 C-terminal" evidence="7">
    <location>
        <begin position="580"/>
        <end position="664"/>
    </location>
</feature>
<evidence type="ECO:0000259" key="5">
    <source>
        <dbReference type="Pfam" id="PF13802"/>
    </source>
</evidence>
<dbReference type="Pfam" id="PF13802">
    <property type="entry name" value="Gal_mutarotas_2"/>
    <property type="match status" value="1"/>
</dbReference>
<dbReference type="AlphaFoldDB" id="A0A2S0VTF7"/>
<dbReference type="RefSeq" id="WP_108603520.1">
    <property type="nucleotide sequence ID" value="NZ_CP026604.1"/>
</dbReference>
<keyword evidence="9" id="KW-1185">Reference proteome</keyword>
<dbReference type="GO" id="GO:0005975">
    <property type="term" value="P:carbohydrate metabolic process"/>
    <property type="evidence" value="ECO:0007669"/>
    <property type="project" value="InterPro"/>
</dbReference>
<accession>A0A2S0VTF7</accession>
<dbReference type="Proteomes" id="UP000244441">
    <property type="component" value="Chromosome"/>
</dbReference>
<dbReference type="InterPro" id="IPR051816">
    <property type="entry name" value="Glycosyl_Hydrolase_31"/>
</dbReference>
<dbReference type="OrthoDB" id="176168at2"/>
<protein>
    <submittedName>
        <fullName evidence="8">Glycosyl hydrolase</fullName>
    </submittedName>
</protein>
<keyword evidence="2 8" id="KW-0378">Hydrolase</keyword>
<dbReference type="GO" id="GO:0004553">
    <property type="term" value="F:hydrolase activity, hydrolyzing O-glycosyl compounds"/>
    <property type="evidence" value="ECO:0007669"/>
    <property type="project" value="InterPro"/>
</dbReference>
<dbReference type="EMBL" id="CP026604">
    <property type="protein sequence ID" value="AWB67473.1"/>
    <property type="molecule type" value="Genomic_DNA"/>
</dbReference>
<dbReference type="InterPro" id="IPR013780">
    <property type="entry name" value="Glyco_hydro_b"/>
</dbReference>
<keyword evidence="3" id="KW-0732">Signal</keyword>
<comment type="similarity">
    <text evidence="1 2">Belongs to the glycosyl hydrolase 31 family.</text>
</comment>
<evidence type="ECO:0000256" key="2">
    <source>
        <dbReference type="RuleBase" id="RU361185"/>
    </source>
</evidence>
<evidence type="ECO:0000259" key="6">
    <source>
        <dbReference type="Pfam" id="PF17137"/>
    </source>
</evidence>
<dbReference type="InterPro" id="IPR025887">
    <property type="entry name" value="Glyco_hydro_31_N_dom"/>
</dbReference>
<dbReference type="SUPFAM" id="SSF51011">
    <property type="entry name" value="Glycosyl hydrolase domain"/>
    <property type="match status" value="1"/>
</dbReference>
<evidence type="ECO:0000259" key="4">
    <source>
        <dbReference type="Pfam" id="PF01055"/>
    </source>
</evidence>
<dbReference type="InterPro" id="IPR033403">
    <property type="entry name" value="DUF5110"/>
</dbReference>
<dbReference type="InterPro" id="IPR017853">
    <property type="entry name" value="GH"/>
</dbReference>
<dbReference type="Gene3D" id="2.60.40.1760">
    <property type="entry name" value="glycosyl hydrolase (family 31)"/>
    <property type="match status" value="1"/>
</dbReference>
<evidence type="ECO:0000256" key="3">
    <source>
        <dbReference type="SAM" id="SignalP"/>
    </source>
</evidence>
<evidence type="ECO:0000313" key="9">
    <source>
        <dbReference type="Proteomes" id="UP000244441"/>
    </source>
</evidence>
<dbReference type="InterPro" id="IPR000322">
    <property type="entry name" value="Glyco_hydro_31_TIM"/>
</dbReference>
<name>A0A2S0VTF7_9ALTE</name>
<gene>
    <name evidence="8" type="ORF">C2869_13950</name>
</gene>
<dbReference type="SUPFAM" id="SSF51445">
    <property type="entry name" value="(Trans)glycosidases"/>
    <property type="match status" value="1"/>
</dbReference>
<dbReference type="GO" id="GO:0030246">
    <property type="term" value="F:carbohydrate binding"/>
    <property type="evidence" value="ECO:0007669"/>
    <property type="project" value="InterPro"/>
</dbReference>
<dbReference type="PANTHER" id="PTHR43863:SF2">
    <property type="entry name" value="MALTASE-GLUCOAMYLASE"/>
    <property type="match status" value="1"/>
</dbReference>
<dbReference type="CDD" id="cd06598">
    <property type="entry name" value="GH31_transferase_CtsZ"/>
    <property type="match status" value="1"/>
</dbReference>